<evidence type="ECO:0000313" key="14">
    <source>
        <dbReference type="Proteomes" id="UP000440367"/>
    </source>
</evidence>
<evidence type="ECO:0000313" key="11">
    <source>
        <dbReference type="Proteomes" id="UP000429523"/>
    </source>
</evidence>
<dbReference type="Proteomes" id="UP000440732">
    <property type="component" value="Unassembled WGS sequence"/>
</dbReference>
<dbReference type="EMBL" id="QXFY01000248">
    <property type="protein sequence ID" value="KAE9350659.1"/>
    <property type="molecule type" value="Genomic_DNA"/>
</dbReference>
<dbReference type="EMBL" id="QXGE01000246">
    <property type="protein sequence ID" value="KAE9318711.1"/>
    <property type="molecule type" value="Genomic_DNA"/>
</dbReference>
<evidence type="ECO:0000313" key="10">
    <source>
        <dbReference type="EMBL" id="KAE9350659.1"/>
    </source>
</evidence>
<gene>
    <name evidence="9" type="ORF">PF001_g6240</name>
    <name evidence="8" type="ORF">PF002_g7909</name>
    <name evidence="7" type="ORF">PF004_g5972</name>
    <name evidence="6" type="ORF">PF005_g6983</name>
    <name evidence="5" type="ORF">PF006_g6122</name>
    <name evidence="10" type="ORF">PF008_g6317</name>
    <name evidence="2" type="ORF">PF009_g7635</name>
    <name evidence="4" type="ORF">PF010_g6150</name>
    <name evidence="3" type="ORF">PF011_g5685</name>
</gene>
<dbReference type="EMBL" id="QXGF01000297">
    <property type="protein sequence ID" value="KAE8942629.1"/>
    <property type="molecule type" value="Genomic_DNA"/>
</dbReference>
<organism evidence="3 16">
    <name type="scientific">Phytophthora fragariae</name>
    <dbReference type="NCBI Taxonomy" id="53985"/>
    <lineage>
        <taxon>Eukaryota</taxon>
        <taxon>Sar</taxon>
        <taxon>Stramenopiles</taxon>
        <taxon>Oomycota</taxon>
        <taxon>Peronosporomycetes</taxon>
        <taxon>Peronosporales</taxon>
        <taxon>Peronosporaceae</taxon>
        <taxon>Phytophthora</taxon>
    </lineage>
</organism>
<dbReference type="EMBL" id="QXGC01000233">
    <property type="protein sequence ID" value="KAE9243803.1"/>
    <property type="molecule type" value="Genomic_DNA"/>
</dbReference>
<keyword evidence="12" id="KW-1185">Reference proteome</keyword>
<sequence length="90" mass="10101">MKRAIFARTVATFLVLGTVSTGKDHRLDRGESEMGFQVCAVENFKDTLFCSICRKCKDPGEVADNSVRKSMQEELKEIKLKIAKMEDGGR</sequence>
<dbReference type="Proteomes" id="UP000488956">
    <property type="component" value="Unassembled WGS sequence"/>
</dbReference>
<proteinExistence type="predicted"/>
<evidence type="ECO:0000313" key="6">
    <source>
        <dbReference type="EMBL" id="KAE9221770.1"/>
    </source>
</evidence>
<evidence type="ECO:0000313" key="12">
    <source>
        <dbReference type="Proteomes" id="UP000433483"/>
    </source>
</evidence>
<dbReference type="AlphaFoldDB" id="A0A6A3LV83"/>
<evidence type="ECO:0000313" key="5">
    <source>
        <dbReference type="EMBL" id="KAE9149391.1"/>
    </source>
</evidence>
<evidence type="ECO:0000313" key="18">
    <source>
        <dbReference type="Proteomes" id="UP000486351"/>
    </source>
</evidence>
<evidence type="ECO:0000313" key="15">
    <source>
        <dbReference type="Proteomes" id="UP000440732"/>
    </source>
</evidence>
<dbReference type="EMBL" id="QXFX01000242">
    <property type="protein sequence ID" value="KAE9124054.1"/>
    <property type="molecule type" value="Genomic_DNA"/>
</dbReference>
<evidence type="ECO:0000313" key="9">
    <source>
        <dbReference type="EMBL" id="KAE9318711.1"/>
    </source>
</evidence>
<keyword evidence="1" id="KW-0732">Signal</keyword>
<evidence type="ECO:0000313" key="13">
    <source>
        <dbReference type="Proteomes" id="UP000437068"/>
    </source>
</evidence>
<reference evidence="16 17" key="1">
    <citation type="submission" date="2018-09" db="EMBL/GenBank/DDBJ databases">
        <title>Genomic investigation of the strawberry pathogen Phytophthora fragariae indicates pathogenicity is determined by transcriptional variation in three key races.</title>
        <authorList>
            <person name="Adams T.M."/>
            <person name="Armitage A.D."/>
            <person name="Sobczyk M.K."/>
            <person name="Bates H.J."/>
            <person name="Dunwell J.M."/>
            <person name="Nellist C.F."/>
            <person name="Harrison R.J."/>
        </authorList>
    </citation>
    <scope>NUCLEOTIDE SEQUENCE [LARGE SCALE GENOMIC DNA]</scope>
    <source>
        <strain evidence="9 13">A4</strain>
        <strain evidence="8 14">BC-1</strain>
        <strain evidence="7 17">BC-23</strain>
        <strain evidence="6 12">NOV-27</strain>
        <strain evidence="5 15">NOV-5</strain>
        <strain evidence="10 18">NOV-77</strain>
        <strain evidence="2 11">NOV-9</strain>
        <strain evidence="4 19">ONT-3</strain>
        <strain evidence="3 16">SCRP245</strain>
    </source>
</reference>
<dbReference type="EMBL" id="QXGD01000300">
    <property type="protein sequence ID" value="KAE9244182.1"/>
    <property type="molecule type" value="Genomic_DNA"/>
</dbReference>
<feature type="chain" id="PRO_5036164999" description="RxLR effector protein" evidence="1">
    <location>
        <begin position="23"/>
        <end position="90"/>
    </location>
</feature>
<evidence type="ECO:0000256" key="1">
    <source>
        <dbReference type="SAM" id="SignalP"/>
    </source>
</evidence>
<dbReference type="Proteomes" id="UP000476176">
    <property type="component" value="Unassembled WGS sequence"/>
</dbReference>
<evidence type="ECO:0000313" key="19">
    <source>
        <dbReference type="Proteomes" id="UP000488956"/>
    </source>
</evidence>
<evidence type="ECO:0000313" key="4">
    <source>
        <dbReference type="EMBL" id="KAE9124054.1"/>
    </source>
</evidence>
<dbReference type="Proteomes" id="UP000460718">
    <property type="component" value="Unassembled WGS sequence"/>
</dbReference>
<comment type="caution">
    <text evidence="3">The sequence shown here is derived from an EMBL/GenBank/DDBJ whole genome shotgun (WGS) entry which is preliminary data.</text>
</comment>
<evidence type="ECO:0008006" key="20">
    <source>
        <dbReference type="Google" id="ProtNLM"/>
    </source>
</evidence>
<evidence type="ECO:0000313" key="7">
    <source>
        <dbReference type="EMBL" id="KAE9243803.1"/>
    </source>
</evidence>
<accession>A0A6A3LV83</accession>
<feature type="signal peptide" evidence="1">
    <location>
        <begin position="1"/>
        <end position="22"/>
    </location>
</feature>
<dbReference type="Proteomes" id="UP000433483">
    <property type="component" value="Unassembled WGS sequence"/>
</dbReference>
<dbReference type="Proteomes" id="UP000486351">
    <property type="component" value="Unassembled WGS sequence"/>
</dbReference>
<evidence type="ECO:0000313" key="2">
    <source>
        <dbReference type="EMBL" id="KAE8942629.1"/>
    </source>
</evidence>
<dbReference type="Proteomes" id="UP000440367">
    <property type="component" value="Unassembled WGS sequence"/>
</dbReference>
<name>A0A6A3LV83_9STRA</name>
<dbReference type="EMBL" id="QXGB01000270">
    <property type="protein sequence ID" value="KAE9221770.1"/>
    <property type="molecule type" value="Genomic_DNA"/>
</dbReference>
<dbReference type="Proteomes" id="UP000437068">
    <property type="component" value="Unassembled WGS sequence"/>
</dbReference>
<dbReference type="EMBL" id="QXFW01000228">
    <property type="protein sequence ID" value="KAE9019783.1"/>
    <property type="molecule type" value="Genomic_DNA"/>
</dbReference>
<evidence type="ECO:0000313" key="17">
    <source>
        <dbReference type="Proteomes" id="UP000476176"/>
    </source>
</evidence>
<dbReference type="OrthoDB" id="10381012at2759"/>
<evidence type="ECO:0000313" key="3">
    <source>
        <dbReference type="EMBL" id="KAE9019783.1"/>
    </source>
</evidence>
<dbReference type="Proteomes" id="UP000429523">
    <property type="component" value="Unassembled WGS sequence"/>
</dbReference>
<evidence type="ECO:0000313" key="16">
    <source>
        <dbReference type="Proteomes" id="UP000460718"/>
    </source>
</evidence>
<evidence type="ECO:0000313" key="8">
    <source>
        <dbReference type="EMBL" id="KAE9244182.1"/>
    </source>
</evidence>
<dbReference type="EMBL" id="QXGA01000241">
    <property type="protein sequence ID" value="KAE9149391.1"/>
    <property type="molecule type" value="Genomic_DNA"/>
</dbReference>
<protein>
    <recommendedName>
        <fullName evidence="20">RxLR effector protein</fullName>
    </recommendedName>
</protein>